<reference evidence="1 2" key="1">
    <citation type="submission" date="2024-04" db="EMBL/GenBank/DDBJ databases">
        <authorList>
            <consortium name="Genoscope - CEA"/>
            <person name="William W."/>
        </authorList>
    </citation>
    <scope>NUCLEOTIDE SEQUENCE [LARGE SCALE GENOMIC DNA]</scope>
</reference>
<dbReference type="Proteomes" id="UP001497497">
    <property type="component" value="Unassembled WGS sequence"/>
</dbReference>
<dbReference type="AlphaFoldDB" id="A0AAV2HZX1"/>
<accession>A0AAV2HZX1</accession>
<feature type="non-terminal residue" evidence="1">
    <location>
        <position position="71"/>
    </location>
</feature>
<sequence length="71" mass="8040">WVTFFLIGVVPNLGQTDGRVETEVDEERDTQVEHDVPGQNAIELQVEGHHHGLFDLKHADHPKCQVADQQE</sequence>
<dbReference type="EMBL" id="CAXITT010000325">
    <property type="protein sequence ID" value="CAL1539091.1"/>
    <property type="molecule type" value="Genomic_DNA"/>
</dbReference>
<feature type="non-terminal residue" evidence="1">
    <location>
        <position position="1"/>
    </location>
</feature>
<name>A0AAV2HZX1_LYMST</name>
<keyword evidence="2" id="KW-1185">Reference proteome</keyword>
<evidence type="ECO:0000313" key="2">
    <source>
        <dbReference type="Proteomes" id="UP001497497"/>
    </source>
</evidence>
<protein>
    <submittedName>
        <fullName evidence="1">Uncharacterized protein</fullName>
    </submittedName>
</protein>
<evidence type="ECO:0000313" key="1">
    <source>
        <dbReference type="EMBL" id="CAL1539091.1"/>
    </source>
</evidence>
<comment type="caution">
    <text evidence="1">The sequence shown here is derived from an EMBL/GenBank/DDBJ whole genome shotgun (WGS) entry which is preliminary data.</text>
</comment>
<gene>
    <name evidence="1" type="ORF">GSLYS_00012912001</name>
</gene>
<proteinExistence type="predicted"/>
<organism evidence="1 2">
    <name type="scientific">Lymnaea stagnalis</name>
    <name type="common">Great pond snail</name>
    <name type="synonym">Helix stagnalis</name>
    <dbReference type="NCBI Taxonomy" id="6523"/>
    <lineage>
        <taxon>Eukaryota</taxon>
        <taxon>Metazoa</taxon>
        <taxon>Spiralia</taxon>
        <taxon>Lophotrochozoa</taxon>
        <taxon>Mollusca</taxon>
        <taxon>Gastropoda</taxon>
        <taxon>Heterobranchia</taxon>
        <taxon>Euthyneura</taxon>
        <taxon>Panpulmonata</taxon>
        <taxon>Hygrophila</taxon>
        <taxon>Lymnaeoidea</taxon>
        <taxon>Lymnaeidae</taxon>
        <taxon>Lymnaea</taxon>
    </lineage>
</organism>